<dbReference type="PROSITE" id="PS50966">
    <property type="entry name" value="ZF_SWIM"/>
    <property type="match status" value="1"/>
</dbReference>
<proteinExistence type="predicted"/>
<keyword evidence="1" id="KW-0863">Zinc-finger</keyword>
<gene>
    <name evidence="3" type="ORF">AKO1_001060</name>
</gene>
<feature type="domain" description="SWIM-type" evidence="2">
    <location>
        <begin position="67"/>
        <end position="100"/>
    </location>
</feature>
<accession>A0AAW2ZRG7</accession>
<evidence type="ECO:0000256" key="1">
    <source>
        <dbReference type="PROSITE-ProRule" id="PRU00325"/>
    </source>
</evidence>
<dbReference type="AlphaFoldDB" id="A0AAW2ZRG7"/>
<name>A0AAW2ZRG7_9EUKA</name>
<dbReference type="GO" id="GO:0008270">
    <property type="term" value="F:zinc ion binding"/>
    <property type="evidence" value="ECO:0007669"/>
    <property type="project" value="UniProtKB-KW"/>
</dbReference>
<evidence type="ECO:0000259" key="2">
    <source>
        <dbReference type="PROSITE" id="PS50966"/>
    </source>
</evidence>
<evidence type="ECO:0000313" key="4">
    <source>
        <dbReference type="Proteomes" id="UP001431209"/>
    </source>
</evidence>
<dbReference type="Proteomes" id="UP001431209">
    <property type="component" value="Unassembled WGS sequence"/>
</dbReference>
<keyword evidence="4" id="KW-1185">Reference proteome</keyword>
<evidence type="ECO:0000313" key="3">
    <source>
        <dbReference type="EMBL" id="KAL0492050.1"/>
    </source>
</evidence>
<dbReference type="InterPro" id="IPR007527">
    <property type="entry name" value="Znf_SWIM"/>
</dbReference>
<comment type="caution">
    <text evidence="3">The sequence shown here is derived from an EMBL/GenBank/DDBJ whole genome shotgun (WGS) entry which is preliminary data.</text>
</comment>
<keyword evidence="1" id="KW-0862">Zinc</keyword>
<organism evidence="3 4">
    <name type="scientific">Acrasis kona</name>
    <dbReference type="NCBI Taxonomy" id="1008807"/>
    <lineage>
        <taxon>Eukaryota</taxon>
        <taxon>Discoba</taxon>
        <taxon>Heterolobosea</taxon>
        <taxon>Tetramitia</taxon>
        <taxon>Eutetramitia</taxon>
        <taxon>Acrasidae</taxon>
        <taxon>Acrasis</taxon>
    </lineage>
</organism>
<keyword evidence="1" id="KW-0479">Metal-binding</keyword>
<reference evidence="3 4" key="1">
    <citation type="submission" date="2024-03" db="EMBL/GenBank/DDBJ databases">
        <title>The Acrasis kona genome and developmental transcriptomes reveal deep origins of eukaryotic multicellular pathways.</title>
        <authorList>
            <person name="Sheikh S."/>
            <person name="Fu C.-J."/>
            <person name="Brown M.W."/>
            <person name="Baldauf S.L."/>
        </authorList>
    </citation>
    <scope>NUCLEOTIDE SEQUENCE [LARGE SCALE GENOMIC DNA]</scope>
    <source>
        <strain evidence="3 4">ATCC MYA-3509</strain>
    </source>
</reference>
<dbReference type="EMBL" id="JAOPGA020001938">
    <property type="protein sequence ID" value="KAL0492050.1"/>
    <property type="molecule type" value="Genomic_DNA"/>
</dbReference>
<protein>
    <recommendedName>
        <fullName evidence="2">SWIM-type domain-containing protein</fullName>
    </recommendedName>
</protein>
<dbReference type="Pfam" id="PF04434">
    <property type="entry name" value="SWIM"/>
    <property type="match status" value="1"/>
</dbReference>
<sequence>MRHKAFEDRFASHRLPTKTEREAAKRLAAAKDILKHFKDVVGDYTIKESRSCKSVYYVINIPDNITYTLHSTLQMCDCADYAYHGGKACKHLYAVALHLYTTITERSADSVDAFEILNWLHYHYNPRLV</sequence>